<proteinExistence type="predicted"/>
<dbReference type="InterPro" id="IPR001611">
    <property type="entry name" value="Leu-rich_rpt"/>
</dbReference>
<sequence length="604" mass="69039">MYLTSLVITVILSIIIDITAADQDGTKVKVCPKLCTCDIVERLKRADCSHENLINPYTDVPTGVEILDLSINKISAIEDDDFKDYTNLVKLFLSENSIQSISLNAFSTLANLEILDLSHNRLQRLHEGLFEYNEKLVDLNLSNNNFMTLQNQPLLISSSIMHLDLSNCKIPQLYERTFAGLPELRTLDLQNNLMITLEKDSLVPLKKLRELNLHDNHWKCESESVRATINWLRKRVSSVQIEQCYLSPYKSKSMFEKMELDPRQQIPRQEVSIDQVWGGSTTEKYWSSLQDKTCSYNDAQRDPERKQTCEDFIECQKRFSELYHAFLAKVDQQTHMSKFNHRLAITLLTCGIFIGVLFGSFFTYSLLYLARKCRKSDEGRPPSATMRQLRREFRERNNFEHSRLNESPPPDQLNRRPTTNLSPQELSQIYRNHEHTRQFLVDLFSKRQPRYVRNNSQLANLQNRYLPPTPTRNEPGSPVARTSSSFIWQSANRDNQSNEELERMLTAAATAGSHQSSNLSVWNNYYGIDEPHAGGPRSVSEPTALYEVVPIGTSTTPPPVLQRSISMRRETPPPPYVDCASSVTTAPTAQVTTTTVAVPPVNDS</sequence>
<keyword evidence="4" id="KW-0812">Transmembrane</keyword>
<evidence type="ECO:0000256" key="3">
    <source>
        <dbReference type="SAM" id="MobiDB-lite"/>
    </source>
</evidence>
<organism evidence="6">
    <name type="scientific">Culex tarsalis</name>
    <name type="common">Encephalitis mosquito</name>
    <dbReference type="NCBI Taxonomy" id="7177"/>
    <lineage>
        <taxon>Eukaryota</taxon>
        <taxon>Metazoa</taxon>
        <taxon>Ecdysozoa</taxon>
        <taxon>Arthropoda</taxon>
        <taxon>Hexapoda</taxon>
        <taxon>Insecta</taxon>
        <taxon>Pterygota</taxon>
        <taxon>Neoptera</taxon>
        <taxon>Endopterygota</taxon>
        <taxon>Diptera</taxon>
        <taxon>Nematocera</taxon>
        <taxon>Culicoidea</taxon>
        <taxon>Culicidae</taxon>
        <taxon>Culicinae</taxon>
        <taxon>Culicini</taxon>
        <taxon>Culex</taxon>
        <taxon>Culex</taxon>
    </lineage>
</organism>
<feature type="chain" id="PRO_5012772261" evidence="5">
    <location>
        <begin position="22"/>
        <end position="604"/>
    </location>
</feature>
<keyword evidence="4" id="KW-0472">Membrane</keyword>
<evidence type="ECO:0000256" key="4">
    <source>
        <dbReference type="SAM" id="Phobius"/>
    </source>
</evidence>
<reference evidence="6" key="1">
    <citation type="submission" date="2017-01" db="EMBL/GenBank/DDBJ databases">
        <title>A deep insight into the sialotranscriptome of adult male and female Cluex tarsalis mosquitoes.</title>
        <authorList>
            <person name="Ribeiro J.M."/>
            <person name="Moreira F."/>
            <person name="Bernard K.A."/>
            <person name="Calvo E."/>
        </authorList>
    </citation>
    <scope>NUCLEOTIDE SEQUENCE</scope>
    <source>
        <strain evidence="6">Kern County</strain>
        <tissue evidence="6">Salivary glands</tissue>
    </source>
</reference>
<evidence type="ECO:0000313" key="6">
    <source>
        <dbReference type="EMBL" id="JAV28508.1"/>
    </source>
</evidence>
<dbReference type="PROSITE" id="PS51450">
    <property type="entry name" value="LRR"/>
    <property type="match status" value="2"/>
</dbReference>
<evidence type="ECO:0000256" key="1">
    <source>
        <dbReference type="ARBA" id="ARBA00022614"/>
    </source>
</evidence>
<feature type="signal peptide" evidence="5">
    <location>
        <begin position="1"/>
        <end position="21"/>
    </location>
</feature>
<protein>
    <submittedName>
        <fullName evidence="6">Uncharacterized protein</fullName>
    </submittedName>
</protein>
<dbReference type="EMBL" id="GFDL01006537">
    <property type="protein sequence ID" value="JAV28508.1"/>
    <property type="molecule type" value="Transcribed_RNA"/>
</dbReference>
<feature type="region of interest" description="Disordered" evidence="3">
    <location>
        <begin position="394"/>
        <end position="419"/>
    </location>
</feature>
<keyword evidence="1" id="KW-0433">Leucine-rich repeat</keyword>
<feature type="region of interest" description="Disordered" evidence="3">
    <location>
        <begin position="459"/>
        <end position="482"/>
    </location>
</feature>
<dbReference type="Pfam" id="PF13855">
    <property type="entry name" value="LRR_8"/>
    <property type="match status" value="2"/>
</dbReference>
<feature type="transmembrane region" description="Helical" evidence="4">
    <location>
        <begin position="343"/>
        <end position="370"/>
    </location>
</feature>
<keyword evidence="5" id="KW-0732">Signal</keyword>
<dbReference type="AlphaFoldDB" id="A0A1Q3FLW4"/>
<dbReference type="InterPro" id="IPR032675">
    <property type="entry name" value="LRR_dom_sf"/>
</dbReference>
<dbReference type="InterPro" id="IPR050333">
    <property type="entry name" value="SLRP"/>
</dbReference>
<dbReference type="SMART" id="SM00369">
    <property type="entry name" value="LRR_TYP"/>
    <property type="match status" value="4"/>
</dbReference>
<dbReference type="PANTHER" id="PTHR45712">
    <property type="entry name" value="AGAP008170-PA"/>
    <property type="match status" value="1"/>
</dbReference>
<name>A0A1Q3FLW4_CULTA</name>
<accession>A0A1Q3FLW4</accession>
<dbReference type="Gene3D" id="3.80.10.10">
    <property type="entry name" value="Ribonuclease Inhibitor"/>
    <property type="match status" value="2"/>
</dbReference>
<dbReference type="InterPro" id="IPR003591">
    <property type="entry name" value="Leu-rich_rpt_typical-subtyp"/>
</dbReference>
<dbReference type="SMART" id="SM00365">
    <property type="entry name" value="LRR_SD22"/>
    <property type="match status" value="3"/>
</dbReference>
<dbReference type="PANTHER" id="PTHR45712:SF22">
    <property type="entry name" value="INSULIN-LIKE GROWTH FACTOR-BINDING PROTEIN COMPLEX ACID LABILE SUBUNIT"/>
    <property type="match status" value="1"/>
</dbReference>
<evidence type="ECO:0000256" key="2">
    <source>
        <dbReference type="ARBA" id="ARBA00022737"/>
    </source>
</evidence>
<feature type="compositionally biased region" description="Basic and acidic residues" evidence="3">
    <location>
        <begin position="394"/>
        <end position="404"/>
    </location>
</feature>
<dbReference type="SUPFAM" id="SSF52058">
    <property type="entry name" value="L domain-like"/>
    <property type="match status" value="1"/>
</dbReference>
<keyword evidence="4" id="KW-1133">Transmembrane helix</keyword>
<evidence type="ECO:0000256" key="5">
    <source>
        <dbReference type="SAM" id="SignalP"/>
    </source>
</evidence>
<keyword evidence="2" id="KW-0677">Repeat</keyword>
<dbReference type="PRINTS" id="PR00019">
    <property type="entry name" value="LEURICHRPT"/>
</dbReference>